<feature type="chain" id="PRO_5022202888" evidence="1">
    <location>
        <begin position="23"/>
        <end position="232"/>
    </location>
</feature>
<keyword evidence="1" id="KW-0732">Signal</keyword>
<evidence type="ECO:0000313" key="3">
    <source>
        <dbReference type="Proteomes" id="UP000317716"/>
    </source>
</evidence>
<feature type="signal peptide" evidence="1">
    <location>
        <begin position="1"/>
        <end position="22"/>
    </location>
</feature>
<organism evidence="2 3">
    <name type="scientific">Eiseniibacteriota bacterium</name>
    <dbReference type="NCBI Taxonomy" id="2212470"/>
    <lineage>
        <taxon>Bacteria</taxon>
        <taxon>Candidatus Eiseniibacteriota</taxon>
    </lineage>
</organism>
<reference evidence="2 3" key="1">
    <citation type="journal article" date="2019" name="Nat. Microbiol.">
        <title>Mediterranean grassland soil C-N compound turnover is dependent on rainfall and depth, and is mediated by genomically divergent microorganisms.</title>
        <authorList>
            <person name="Diamond S."/>
            <person name="Andeer P.F."/>
            <person name="Li Z."/>
            <person name="Crits-Christoph A."/>
            <person name="Burstein D."/>
            <person name="Anantharaman K."/>
            <person name="Lane K.R."/>
            <person name="Thomas B.C."/>
            <person name="Pan C."/>
            <person name="Northen T.R."/>
            <person name="Banfield J.F."/>
        </authorList>
    </citation>
    <scope>NUCLEOTIDE SEQUENCE [LARGE SCALE GENOMIC DNA]</scope>
    <source>
        <strain evidence="2">WS_2</strain>
    </source>
</reference>
<gene>
    <name evidence="2" type="ORF">E6K72_02005</name>
</gene>
<name>A0A538T5U1_UNCEI</name>
<dbReference type="Proteomes" id="UP000317716">
    <property type="component" value="Unassembled WGS sequence"/>
</dbReference>
<comment type="caution">
    <text evidence="2">The sequence shown here is derived from an EMBL/GenBank/DDBJ whole genome shotgun (WGS) entry which is preliminary data.</text>
</comment>
<dbReference type="EMBL" id="VBOS01000060">
    <property type="protein sequence ID" value="TMQ59000.1"/>
    <property type="molecule type" value="Genomic_DNA"/>
</dbReference>
<proteinExistence type="predicted"/>
<evidence type="ECO:0000256" key="1">
    <source>
        <dbReference type="SAM" id="SignalP"/>
    </source>
</evidence>
<accession>A0A538T5U1</accession>
<evidence type="ECO:0000313" key="2">
    <source>
        <dbReference type="EMBL" id="TMQ59000.1"/>
    </source>
</evidence>
<dbReference type="AlphaFoldDB" id="A0A538T5U1"/>
<feature type="non-terminal residue" evidence="2">
    <location>
        <position position="232"/>
    </location>
</feature>
<protein>
    <submittedName>
        <fullName evidence="2">Uncharacterized protein</fullName>
    </submittedName>
</protein>
<sequence length="232" mass="24740">MKGRSVIATLALMVLPFGAAFAQGGSTCTFYFDPAEFRIANESHGKFTKGIETFEEAVIDTAGKNCFPGPLGPFPSPPIFPNGLDVRNLIIQDNITPGPNPPAPNPSGSPCALYAIGSGFIGSNSKKVGEDLFLQGINASIDLLFTEPNHTGVGFKLSRFQGFPAGGWHVSVFNKANELMGEADVAGPTASEPFKEFFGVWCQQTIGRINIYDLSPAPAPDAIDDIELWEEV</sequence>